<evidence type="ECO:0000256" key="4">
    <source>
        <dbReference type="ARBA" id="ARBA00005204"/>
    </source>
</evidence>
<evidence type="ECO:0000259" key="12">
    <source>
        <dbReference type="PROSITE" id="PS50174"/>
    </source>
</evidence>
<dbReference type="STRING" id="77586.A0A0D9UZM1"/>
<keyword evidence="5" id="KW-0028">Amino-acid biosynthesis</keyword>
<keyword evidence="10" id="KW-0511">Multifunctional enzyme</keyword>
<dbReference type="InterPro" id="IPR002496">
    <property type="entry name" value="PRib_AMP_CycHydrolase_dom"/>
</dbReference>
<feature type="region of interest" description="Disordered" evidence="11">
    <location>
        <begin position="437"/>
        <end position="495"/>
    </location>
</feature>
<dbReference type="Pfam" id="PF01503">
    <property type="entry name" value="PRA-PH"/>
    <property type="match status" value="1"/>
</dbReference>
<evidence type="ECO:0000256" key="5">
    <source>
        <dbReference type="ARBA" id="ARBA00022605"/>
    </source>
</evidence>
<dbReference type="UniPathway" id="UPA00031">
    <property type="reaction ID" value="UER00007"/>
</dbReference>
<keyword evidence="8" id="KW-0067">ATP-binding</keyword>
<reference evidence="14" key="2">
    <citation type="submission" date="2013-12" db="EMBL/GenBank/DDBJ databases">
        <authorList>
            <person name="Yu Y."/>
            <person name="Lee S."/>
            <person name="de Baynast K."/>
            <person name="Wissotski M."/>
            <person name="Liu L."/>
            <person name="Talag J."/>
            <person name="Goicoechea J."/>
            <person name="Angelova A."/>
            <person name="Jetty R."/>
            <person name="Kudrna D."/>
            <person name="Golser W."/>
            <person name="Rivera L."/>
            <person name="Zhang J."/>
            <person name="Wing R."/>
        </authorList>
    </citation>
    <scope>NUCLEOTIDE SEQUENCE</scope>
</reference>
<keyword evidence="14" id="KW-1185">Reference proteome</keyword>
<evidence type="ECO:0000256" key="9">
    <source>
        <dbReference type="ARBA" id="ARBA00023102"/>
    </source>
</evidence>
<dbReference type="GO" id="GO:0000105">
    <property type="term" value="P:L-histidine biosynthetic process"/>
    <property type="evidence" value="ECO:0007669"/>
    <property type="project" value="UniProtKB-UniPathway"/>
</dbReference>
<comment type="catalytic activity">
    <reaction evidence="1">
        <text>1-(5-phospho-beta-D-ribosyl)-5'-AMP + H2O = 1-(5-phospho-beta-D-ribosyl)-5-[(5-phospho-beta-D-ribosylamino)methylideneamino]imidazole-4-carboxamide</text>
        <dbReference type="Rhea" id="RHEA:20049"/>
        <dbReference type="ChEBI" id="CHEBI:15377"/>
        <dbReference type="ChEBI" id="CHEBI:58435"/>
        <dbReference type="ChEBI" id="CHEBI:59457"/>
        <dbReference type="EC" id="3.5.4.19"/>
    </reaction>
</comment>
<sequence length="995" mass="111347">MAAAPAPRVSVSAAASPASGVLLLRGGGPCRIGRRAGVVTAPGWRRRSRVPLPFPGVSVAMVYHTSYCNNDVTVGLRLSSLNNYVNVKELLDSVKWDIKGLAVAIAQNVDTGAILMQGFANKEALATTISTRKATFYSRSRSSLWIKGETSMNFINVHDIFLDCDRDSIIYLGKPDGPTCHTGAETCYYSSVYDALEVLGLYMYLNYEIPSQSNQDRQVVTTLYSLEDTISRRKEEIVTEGGKPSWTKKLLLDPRLLCSKISEEAAELNQTLLENEDKARTISEMGDLLYHAMVLLRLKDVKMEEVFEVLRKRFSQSGGSICQFAISYQRCFYQPTPFPYQKAAARGSSWRLGVLDAGKEREVERERESNVMRPKRERTDAQNHKPGRIQNQNQHASPHLVEFGFGISRGNIYSRLGQYPNLTTKLLKTMEPYDPYAASYNPPSSSDDDAPWKKKTQESPTTTTKKKSKRPPIQFVPATTTSGAGETDDGDHHLPAFASTAGAGYCCNDYEPPLPPEPGSLASNKTVARLMAKMNYEEGTGLGKYGHGIIDPIDTSFKYKKGGIGTVELGLLGPYRRASSFVVVVPGEAGQANWAEVVESGPDQAQAWALDYGELRREREAYAAARARERRHARARAAHMCGRRPGPSDEKTTSAKTEIFRGLSVIRRERESGTLTLGGLVHEFAGLMKKFPEEYRMYRLGFKAIRLAAPLLPSLVQPRDGSKEPIHTNAIVFVQAIRDLLEEDALAAKSAYSGLINGIVLETMKASTWDPIVPQPMLHFVETWKDTLVESTMCFVLEKIIVPALVAAAETWTPDWWSEVPPNVWVSPWIPHLGHARLQRVYKTIGDRLGRLICKRGVTYDDYYSVFTWKEVFDKVSWVEFIKQNVVPLVRKSLSDLKISPKMSWGKSNSFPLVMKWASLVPVEYMVPLLESEFFDKWRDAIHRLIMGVRPSMEQATTWYETWKELFTPELLAEERVLVQLESGLDMISRATMGT</sequence>
<keyword evidence="6" id="KW-0547">Nucleotide-binding</keyword>
<feature type="region of interest" description="Disordered" evidence="11">
    <location>
        <begin position="359"/>
        <end position="397"/>
    </location>
</feature>
<dbReference type="eggNOG" id="KOG4311">
    <property type="taxonomic scope" value="Eukaryota"/>
</dbReference>
<evidence type="ECO:0000256" key="8">
    <source>
        <dbReference type="ARBA" id="ARBA00022840"/>
    </source>
</evidence>
<dbReference type="PANTHER" id="PTHR42945">
    <property type="entry name" value="HISTIDINE BIOSYNTHESIS BIFUNCTIONAL PROTEIN"/>
    <property type="match status" value="1"/>
</dbReference>
<dbReference type="GO" id="GO:0005524">
    <property type="term" value="F:ATP binding"/>
    <property type="evidence" value="ECO:0007669"/>
    <property type="project" value="UniProtKB-KW"/>
</dbReference>
<organism evidence="13 14">
    <name type="scientific">Leersia perrieri</name>
    <dbReference type="NCBI Taxonomy" id="77586"/>
    <lineage>
        <taxon>Eukaryota</taxon>
        <taxon>Viridiplantae</taxon>
        <taxon>Streptophyta</taxon>
        <taxon>Embryophyta</taxon>
        <taxon>Tracheophyta</taxon>
        <taxon>Spermatophyta</taxon>
        <taxon>Magnoliopsida</taxon>
        <taxon>Liliopsida</taxon>
        <taxon>Poales</taxon>
        <taxon>Poaceae</taxon>
        <taxon>BOP clade</taxon>
        <taxon>Oryzoideae</taxon>
        <taxon>Oryzeae</taxon>
        <taxon>Oryzinae</taxon>
        <taxon>Leersia</taxon>
    </lineage>
</organism>
<dbReference type="AlphaFoldDB" id="A0A0D9UZM1"/>
<evidence type="ECO:0000256" key="11">
    <source>
        <dbReference type="SAM" id="MobiDB-lite"/>
    </source>
</evidence>
<dbReference type="Gramene" id="LPERR01G10470.1">
    <property type="protein sequence ID" value="LPERR01G10470.1"/>
    <property type="gene ID" value="LPERR01G10470"/>
</dbReference>
<proteinExistence type="predicted"/>
<dbReference type="InterPro" id="IPR000467">
    <property type="entry name" value="G_patch_dom"/>
</dbReference>
<dbReference type="Pfam" id="PF07842">
    <property type="entry name" value="GCFC"/>
    <property type="match status" value="1"/>
</dbReference>
<dbReference type="PANTHER" id="PTHR42945:SF1">
    <property type="entry name" value="HISTIDINE BIOSYNTHESIS BIFUNCTIONAL PROTEIN HIS7"/>
    <property type="match status" value="1"/>
</dbReference>
<evidence type="ECO:0000256" key="1">
    <source>
        <dbReference type="ARBA" id="ARBA00000024"/>
    </source>
</evidence>
<protein>
    <recommendedName>
        <fullName evidence="12">G-patch domain-containing protein</fullName>
    </recommendedName>
</protein>
<evidence type="ECO:0000256" key="3">
    <source>
        <dbReference type="ARBA" id="ARBA00005169"/>
    </source>
</evidence>
<dbReference type="InterPro" id="IPR038019">
    <property type="entry name" value="PRib_AMP_CycHydrolase_sf"/>
</dbReference>
<dbReference type="Proteomes" id="UP000032180">
    <property type="component" value="Chromosome 1"/>
</dbReference>
<dbReference type="SUPFAM" id="SSF141734">
    <property type="entry name" value="HisI-like"/>
    <property type="match status" value="1"/>
</dbReference>
<dbReference type="InterPro" id="IPR021130">
    <property type="entry name" value="PRib-ATP_PPHydrolase-like"/>
</dbReference>
<evidence type="ECO:0000256" key="10">
    <source>
        <dbReference type="ARBA" id="ARBA00023268"/>
    </source>
</evidence>
<reference evidence="13" key="3">
    <citation type="submission" date="2015-04" db="UniProtKB">
        <authorList>
            <consortium name="EnsemblPlants"/>
        </authorList>
    </citation>
    <scope>IDENTIFICATION</scope>
</reference>
<dbReference type="InterPro" id="IPR022783">
    <property type="entry name" value="GCFC_dom"/>
</dbReference>
<dbReference type="SUPFAM" id="SSF101386">
    <property type="entry name" value="all-alpha NTP pyrophosphatases"/>
    <property type="match status" value="1"/>
</dbReference>
<dbReference type="Gene3D" id="3.10.20.810">
    <property type="entry name" value="Phosphoribosyl-AMP cyclohydrolase"/>
    <property type="match status" value="1"/>
</dbReference>
<evidence type="ECO:0000256" key="2">
    <source>
        <dbReference type="ARBA" id="ARBA00001460"/>
    </source>
</evidence>
<dbReference type="EnsemblPlants" id="LPERR01G10470.1">
    <property type="protein sequence ID" value="LPERR01G10470.1"/>
    <property type="gene ID" value="LPERR01G10470"/>
</dbReference>
<dbReference type="PROSITE" id="PS50174">
    <property type="entry name" value="G_PATCH"/>
    <property type="match status" value="1"/>
</dbReference>
<dbReference type="HOGENOM" id="CLU_300791_0_0_1"/>
<evidence type="ECO:0000313" key="14">
    <source>
        <dbReference type="Proteomes" id="UP000032180"/>
    </source>
</evidence>
<accession>A0A0D9UZM1</accession>
<feature type="domain" description="G-patch" evidence="12">
    <location>
        <begin position="523"/>
        <end position="569"/>
    </location>
</feature>
<dbReference type="GO" id="GO:0004635">
    <property type="term" value="F:phosphoribosyl-AMP cyclohydrolase activity"/>
    <property type="evidence" value="ECO:0007669"/>
    <property type="project" value="UniProtKB-EC"/>
</dbReference>
<comment type="pathway">
    <text evidence="3">Amino-acid biosynthesis; L-histidine biosynthesis; L-histidine from 5-phospho-alpha-D-ribose 1-diphosphate: step 3/9.</text>
</comment>
<reference evidence="13 14" key="1">
    <citation type="submission" date="2012-08" db="EMBL/GenBank/DDBJ databases">
        <title>Oryza genome evolution.</title>
        <authorList>
            <person name="Wing R.A."/>
        </authorList>
    </citation>
    <scope>NUCLEOTIDE SEQUENCE</scope>
</reference>
<dbReference type="eggNOG" id="KOG2184">
    <property type="taxonomic scope" value="Eukaryota"/>
</dbReference>
<dbReference type="NCBIfam" id="TIGR03188">
    <property type="entry name" value="histidine_hisI"/>
    <property type="match status" value="1"/>
</dbReference>
<dbReference type="Gene3D" id="1.10.287.1080">
    <property type="entry name" value="MazG-like"/>
    <property type="match status" value="1"/>
</dbReference>
<name>A0A0D9UZM1_9ORYZ</name>
<comment type="catalytic activity">
    <reaction evidence="2">
        <text>1-(5-phospho-beta-D-ribosyl)-ATP + H2O = 1-(5-phospho-beta-D-ribosyl)-5'-AMP + diphosphate + H(+)</text>
        <dbReference type="Rhea" id="RHEA:22828"/>
        <dbReference type="ChEBI" id="CHEBI:15377"/>
        <dbReference type="ChEBI" id="CHEBI:15378"/>
        <dbReference type="ChEBI" id="CHEBI:33019"/>
        <dbReference type="ChEBI" id="CHEBI:59457"/>
        <dbReference type="ChEBI" id="CHEBI:73183"/>
        <dbReference type="EC" id="3.6.1.31"/>
    </reaction>
</comment>
<evidence type="ECO:0000256" key="7">
    <source>
        <dbReference type="ARBA" id="ARBA00022801"/>
    </source>
</evidence>
<evidence type="ECO:0000256" key="6">
    <source>
        <dbReference type="ARBA" id="ARBA00022741"/>
    </source>
</evidence>
<dbReference type="GO" id="GO:0004636">
    <property type="term" value="F:phosphoribosyl-ATP diphosphatase activity"/>
    <property type="evidence" value="ECO:0007669"/>
    <property type="project" value="UniProtKB-EC"/>
</dbReference>
<dbReference type="GO" id="GO:0003676">
    <property type="term" value="F:nucleic acid binding"/>
    <property type="evidence" value="ECO:0007669"/>
    <property type="project" value="InterPro"/>
</dbReference>
<dbReference type="SMART" id="SM00443">
    <property type="entry name" value="G_patch"/>
    <property type="match status" value="1"/>
</dbReference>
<comment type="pathway">
    <text evidence="4">Amino-acid biosynthesis; L-histidine biosynthesis; L-histidine from 5-phospho-alpha-D-ribose 1-diphosphate: step 2/9.</text>
</comment>
<dbReference type="FunFam" id="3.10.20.810:FF:000001">
    <property type="entry name" value="Histidine biosynthesis bifunctional protein HisIE"/>
    <property type="match status" value="1"/>
</dbReference>
<keyword evidence="7" id="KW-0378">Hydrolase</keyword>
<dbReference type="Pfam" id="PF01502">
    <property type="entry name" value="PRA-CH"/>
    <property type="match status" value="1"/>
</dbReference>
<dbReference type="CDD" id="cd11534">
    <property type="entry name" value="NTP-PPase_HisIE_like"/>
    <property type="match status" value="1"/>
</dbReference>
<keyword evidence="9" id="KW-0368">Histidine biosynthesis</keyword>
<dbReference type="Pfam" id="PF01585">
    <property type="entry name" value="G-patch"/>
    <property type="match status" value="1"/>
</dbReference>
<feature type="compositionally biased region" description="Basic and acidic residues" evidence="11">
    <location>
        <begin position="359"/>
        <end position="370"/>
    </location>
</feature>
<dbReference type="InterPro" id="IPR008179">
    <property type="entry name" value="HisE"/>
</dbReference>
<evidence type="ECO:0000313" key="13">
    <source>
        <dbReference type="EnsemblPlants" id="LPERR01G10470.1"/>
    </source>
</evidence>